<comment type="similarity">
    <text evidence="1">Belongs to the UDP-glycosyltransferase family.</text>
</comment>
<dbReference type="AlphaFoldDB" id="A0AAW2R551"/>
<reference evidence="3" key="1">
    <citation type="submission" date="2020-06" db="EMBL/GenBank/DDBJ databases">
        <authorList>
            <person name="Li T."/>
            <person name="Hu X."/>
            <person name="Zhang T."/>
            <person name="Song X."/>
            <person name="Zhang H."/>
            <person name="Dai N."/>
            <person name="Sheng W."/>
            <person name="Hou X."/>
            <person name="Wei L."/>
        </authorList>
    </citation>
    <scope>NUCLEOTIDE SEQUENCE</scope>
    <source>
        <strain evidence="3">G02</strain>
        <tissue evidence="3">Leaf</tissue>
    </source>
</reference>
<dbReference type="Gene3D" id="3.40.50.2000">
    <property type="entry name" value="Glycogen Phosphorylase B"/>
    <property type="match status" value="1"/>
</dbReference>
<dbReference type="PANTHER" id="PTHR11926">
    <property type="entry name" value="GLUCOSYL/GLUCURONOSYL TRANSFERASES"/>
    <property type="match status" value="1"/>
</dbReference>
<dbReference type="GO" id="GO:0080044">
    <property type="term" value="F:quercetin 7-O-glucosyltransferase activity"/>
    <property type="evidence" value="ECO:0007669"/>
    <property type="project" value="TreeGrafter"/>
</dbReference>
<dbReference type="InterPro" id="IPR058980">
    <property type="entry name" value="Glyco_transf_N"/>
</dbReference>
<reference evidence="3" key="2">
    <citation type="journal article" date="2024" name="Plant">
        <title>Genomic evolution and insights into agronomic trait innovations of Sesamum species.</title>
        <authorList>
            <person name="Miao H."/>
            <person name="Wang L."/>
            <person name="Qu L."/>
            <person name="Liu H."/>
            <person name="Sun Y."/>
            <person name="Le M."/>
            <person name="Wang Q."/>
            <person name="Wei S."/>
            <person name="Zheng Y."/>
            <person name="Lin W."/>
            <person name="Duan Y."/>
            <person name="Cao H."/>
            <person name="Xiong S."/>
            <person name="Wang X."/>
            <person name="Wei L."/>
            <person name="Li C."/>
            <person name="Ma Q."/>
            <person name="Ju M."/>
            <person name="Zhao R."/>
            <person name="Li G."/>
            <person name="Mu C."/>
            <person name="Tian Q."/>
            <person name="Mei H."/>
            <person name="Zhang T."/>
            <person name="Gao T."/>
            <person name="Zhang H."/>
        </authorList>
    </citation>
    <scope>NUCLEOTIDE SEQUENCE</scope>
    <source>
        <strain evidence="3">G02</strain>
    </source>
</reference>
<accession>A0AAW2R551</accession>
<proteinExistence type="inferred from homology"/>
<evidence type="ECO:0000256" key="1">
    <source>
        <dbReference type="ARBA" id="ARBA00009995"/>
    </source>
</evidence>
<comment type="caution">
    <text evidence="3">The sequence shown here is derived from an EMBL/GenBank/DDBJ whole genome shotgun (WGS) entry which is preliminary data.</text>
</comment>
<dbReference type="Pfam" id="PF26168">
    <property type="entry name" value="Glyco_transf_N"/>
    <property type="match status" value="1"/>
</dbReference>
<name>A0AAW2R551_SESRA</name>
<protein>
    <submittedName>
        <fullName evidence="3">UDP-glycosyltransferase 86A2</fullName>
    </submittedName>
</protein>
<dbReference type="GO" id="GO:0080043">
    <property type="term" value="F:quercetin 3-O-glucosyltransferase activity"/>
    <property type="evidence" value="ECO:0007669"/>
    <property type="project" value="TreeGrafter"/>
</dbReference>
<dbReference type="SUPFAM" id="SSF53756">
    <property type="entry name" value="UDP-Glycosyltransferase/glycogen phosphorylase"/>
    <property type="match status" value="1"/>
</dbReference>
<dbReference type="PANTHER" id="PTHR11926:SF774">
    <property type="entry name" value="UDP-GLYCOSYLTRANSFERASE 85A1-RELATED"/>
    <property type="match status" value="1"/>
</dbReference>
<sequence length="105" mass="11627">MGEHEGHQSLQKPHFIIIPPPFQGHINPSVQLTLKLASRGFTVTFVNTEFAHEQIRKSRKHHSNGEDDHDDIFAGSVSRVWISVTGQSATDSRCHLIGPCTVTSS</sequence>
<evidence type="ECO:0000313" key="3">
    <source>
        <dbReference type="EMBL" id="KAL0375049.1"/>
    </source>
</evidence>
<feature type="domain" description="Glycosyltransferase N-terminal" evidence="2">
    <location>
        <begin position="16"/>
        <end position="59"/>
    </location>
</feature>
<evidence type="ECO:0000259" key="2">
    <source>
        <dbReference type="Pfam" id="PF26168"/>
    </source>
</evidence>
<organism evidence="3">
    <name type="scientific">Sesamum radiatum</name>
    <name type="common">Black benniseed</name>
    <dbReference type="NCBI Taxonomy" id="300843"/>
    <lineage>
        <taxon>Eukaryota</taxon>
        <taxon>Viridiplantae</taxon>
        <taxon>Streptophyta</taxon>
        <taxon>Embryophyta</taxon>
        <taxon>Tracheophyta</taxon>
        <taxon>Spermatophyta</taxon>
        <taxon>Magnoliopsida</taxon>
        <taxon>eudicotyledons</taxon>
        <taxon>Gunneridae</taxon>
        <taxon>Pentapetalae</taxon>
        <taxon>asterids</taxon>
        <taxon>lamiids</taxon>
        <taxon>Lamiales</taxon>
        <taxon>Pedaliaceae</taxon>
        <taxon>Sesamum</taxon>
    </lineage>
</organism>
<gene>
    <name evidence="3" type="ORF">Sradi_3420600</name>
</gene>
<dbReference type="EMBL" id="JACGWJ010000014">
    <property type="protein sequence ID" value="KAL0375049.1"/>
    <property type="molecule type" value="Genomic_DNA"/>
</dbReference>